<dbReference type="SUPFAM" id="SSF48264">
    <property type="entry name" value="Cytochrome P450"/>
    <property type="match status" value="1"/>
</dbReference>
<dbReference type="GO" id="GO:0005506">
    <property type="term" value="F:iron ion binding"/>
    <property type="evidence" value="ECO:0007669"/>
    <property type="project" value="InterPro"/>
</dbReference>
<evidence type="ECO:0000256" key="3">
    <source>
        <dbReference type="ARBA" id="ARBA00022617"/>
    </source>
</evidence>
<proteinExistence type="inferred from homology"/>
<dbReference type="EMBL" id="OZ034817">
    <property type="protein sequence ID" value="CAL1385754.1"/>
    <property type="molecule type" value="Genomic_DNA"/>
</dbReference>
<dbReference type="InterPro" id="IPR001128">
    <property type="entry name" value="Cyt_P450"/>
</dbReference>
<sequence>MDLSLQIIPISTFFFFFLTIIVSFPLIKRRARAHKKTGHRRSLAPSAGRKLPVIGHLHHFLTTRQLPHRLLRELSRRHGDVMSLDLGEIPHVVISSAAAAMEVMRTHDVKFAQRPPHPHQAKVMYGGVNLIQAPYGDYWRQLRRIATLELLTAKRVDSLRRVRESEVLALVRSVVAAGTGTTTVNLTRMLYDFNIPGDVRGRVGGARGVHQGSGEAGGVRRRVQGFLLVPVERAGAEAVWHGGAAE</sequence>
<evidence type="ECO:0000256" key="8">
    <source>
        <dbReference type="SAM" id="Phobius"/>
    </source>
</evidence>
<comment type="similarity">
    <text evidence="2">Belongs to the cytochrome P450 family.</text>
</comment>
<dbReference type="PANTHER" id="PTHR47955:SF19">
    <property type="entry name" value="CYTOCHROME P450 71A9-LIKE ISOFORM X1"/>
    <property type="match status" value="1"/>
</dbReference>
<keyword evidence="10" id="KW-1185">Reference proteome</keyword>
<protein>
    <submittedName>
        <fullName evidence="9">Uncharacterized protein</fullName>
    </submittedName>
</protein>
<evidence type="ECO:0000256" key="2">
    <source>
        <dbReference type="ARBA" id="ARBA00010617"/>
    </source>
</evidence>
<keyword evidence="8" id="KW-1133">Transmembrane helix</keyword>
<dbReference type="AlphaFoldDB" id="A0AAV2EJ38"/>
<keyword evidence="5" id="KW-0560">Oxidoreductase</keyword>
<evidence type="ECO:0000256" key="1">
    <source>
        <dbReference type="ARBA" id="ARBA00001971"/>
    </source>
</evidence>
<evidence type="ECO:0000313" key="9">
    <source>
        <dbReference type="EMBL" id="CAL1385754.1"/>
    </source>
</evidence>
<organism evidence="9 10">
    <name type="scientific">Linum trigynum</name>
    <dbReference type="NCBI Taxonomy" id="586398"/>
    <lineage>
        <taxon>Eukaryota</taxon>
        <taxon>Viridiplantae</taxon>
        <taxon>Streptophyta</taxon>
        <taxon>Embryophyta</taxon>
        <taxon>Tracheophyta</taxon>
        <taxon>Spermatophyta</taxon>
        <taxon>Magnoliopsida</taxon>
        <taxon>eudicotyledons</taxon>
        <taxon>Gunneridae</taxon>
        <taxon>Pentapetalae</taxon>
        <taxon>rosids</taxon>
        <taxon>fabids</taxon>
        <taxon>Malpighiales</taxon>
        <taxon>Linaceae</taxon>
        <taxon>Linum</taxon>
    </lineage>
</organism>
<dbReference type="GO" id="GO:0020037">
    <property type="term" value="F:heme binding"/>
    <property type="evidence" value="ECO:0007669"/>
    <property type="project" value="InterPro"/>
</dbReference>
<evidence type="ECO:0000256" key="4">
    <source>
        <dbReference type="ARBA" id="ARBA00022723"/>
    </source>
</evidence>
<keyword evidence="8" id="KW-0812">Transmembrane</keyword>
<feature type="transmembrane region" description="Helical" evidence="8">
    <location>
        <begin position="6"/>
        <end position="27"/>
    </location>
</feature>
<reference evidence="9 10" key="1">
    <citation type="submission" date="2024-04" db="EMBL/GenBank/DDBJ databases">
        <authorList>
            <person name="Fracassetti M."/>
        </authorList>
    </citation>
    <scope>NUCLEOTIDE SEQUENCE [LARGE SCALE GENOMIC DNA]</scope>
</reference>
<evidence type="ECO:0000256" key="7">
    <source>
        <dbReference type="ARBA" id="ARBA00023033"/>
    </source>
</evidence>
<dbReference type="PANTHER" id="PTHR47955">
    <property type="entry name" value="CYTOCHROME P450 FAMILY 71 PROTEIN"/>
    <property type="match status" value="1"/>
</dbReference>
<dbReference type="InterPro" id="IPR036396">
    <property type="entry name" value="Cyt_P450_sf"/>
</dbReference>
<comment type="cofactor">
    <cofactor evidence="1">
        <name>heme</name>
        <dbReference type="ChEBI" id="CHEBI:30413"/>
    </cofactor>
</comment>
<accession>A0AAV2EJ38</accession>
<evidence type="ECO:0000256" key="5">
    <source>
        <dbReference type="ARBA" id="ARBA00023002"/>
    </source>
</evidence>
<keyword evidence="4" id="KW-0479">Metal-binding</keyword>
<dbReference type="Gene3D" id="1.10.630.10">
    <property type="entry name" value="Cytochrome P450"/>
    <property type="match status" value="1"/>
</dbReference>
<evidence type="ECO:0000313" key="10">
    <source>
        <dbReference type="Proteomes" id="UP001497516"/>
    </source>
</evidence>
<gene>
    <name evidence="9" type="ORF">LTRI10_LOCUS26869</name>
</gene>
<evidence type="ECO:0000256" key="6">
    <source>
        <dbReference type="ARBA" id="ARBA00023004"/>
    </source>
</evidence>
<keyword evidence="7" id="KW-0503">Monooxygenase</keyword>
<dbReference type="GO" id="GO:0004497">
    <property type="term" value="F:monooxygenase activity"/>
    <property type="evidence" value="ECO:0007669"/>
    <property type="project" value="UniProtKB-KW"/>
</dbReference>
<keyword evidence="8" id="KW-0472">Membrane</keyword>
<keyword evidence="3" id="KW-0349">Heme</keyword>
<dbReference type="Proteomes" id="UP001497516">
    <property type="component" value="Chromosome 4"/>
</dbReference>
<keyword evidence="6" id="KW-0408">Iron</keyword>
<name>A0AAV2EJ38_9ROSI</name>
<dbReference type="Pfam" id="PF00067">
    <property type="entry name" value="p450"/>
    <property type="match status" value="1"/>
</dbReference>
<dbReference type="GO" id="GO:0016705">
    <property type="term" value="F:oxidoreductase activity, acting on paired donors, with incorporation or reduction of molecular oxygen"/>
    <property type="evidence" value="ECO:0007669"/>
    <property type="project" value="InterPro"/>
</dbReference>